<sequence length="158" mass="17568">MSRETDWTTKRVRAVLVEAVTWARQYAGPIGPAAIRGSMPVYKPTLEDHLEEGWGLPEVAGDETEEERPMRVPVDPARADFLMAALSWQAVYLVNAGHPGLAKTLSLWLHHATGKRGGKGFDTMLKQRRISRSHAYRIRDRALGLIAQGLIADGVRDE</sequence>
<name>A0ABS1S6B0_9RHOB</name>
<gene>
    <name evidence="1" type="ORF">JL111_12225</name>
</gene>
<protein>
    <submittedName>
        <fullName evidence="1">Uncharacterized protein</fullName>
    </submittedName>
</protein>
<proteinExistence type="predicted"/>
<dbReference type="EMBL" id="JAESHT010000010">
    <property type="protein sequence ID" value="MBL3674254.1"/>
    <property type="molecule type" value="Genomic_DNA"/>
</dbReference>
<organism evidence="1 2">
    <name type="scientific">Paracoccus aerius</name>
    <dbReference type="NCBI Taxonomy" id="1915382"/>
    <lineage>
        <taxon>Bacteria</taxon>
        <taxon>Pseudomonadati</taxon>
        <taxon>Pseudomonadota</taxon>
        <taxon>Alphaproteobacteria</taxon>
        <taxon>Rhodobacterales</taxon>
        <taxon>Paracoccaceae</taxon>
        <taxon>Paracoccus</taxon>
    </lineage>
</organism>
<dbReference type="RefSeq" id="WP_191310547.1">
    <property type="nucleotide sequence ID" value="NZ_BNCL01000009.1"/>
</dbReference>
<accession>A0ABS1S6B0</accession>
<reference evidence="1 2" key="1">
    <citation type="submission" date="2021-01" db="EMBL/GenBank/DDBJ databases">
        <title>011410 draft genome.</title>
        <authorList>
            <person name="Lang L."/>
        </authorList>
    </citation>
    <scope>NUCLEOTIDE SEQUENCE [LARGE SCALE GENOMIC DNA]</scope>
    <source>
        <strain evidence="1 2">KCTC 42845</strain>
    </source>
</reference>
<keyword evidence="2" id="KW-1185">Reference proteome</keyword>
<dbReference type="Proteomes" id="UP000644749">
    <property type="component" value="Unassembled WGS sequence"/>
</dbReference>
<evidence type="ECO:0000313" key="1">
    <source>
        <dbReference type="EMBL" id="MBL3674254.1"/>
    </source>
</evidence>
<evidence type="ECO:0000313" key="2">
    <source>
        <dbReference type="Proteomes" id="UP000644749"/>
    </source>
</evidence>
<comment type="caution">
    <text evidence="1">The sequence shown here is derived from an EMBL/GenBank/DDBJ whole genome shotgun (WGS) entry which is preliminary data.</text>
</comment>